<evidence type="ECO:0000313" key="1">
    <source>
        <dbReference type="EMBL" id="KAK3293434.1"/>
    </source>
</evidence>
<reference evidence="1" key="2">
    <citation type="submission" date="2023-06" db="EMBL/GenBank/DDBJ databases">
        <authorList>
            <consortium name="Lawrence Berkeley National Laboratory"/>
            <person name="Haridas S."/>
            <person name="Hensen N."/>
            <person name="Bonometti L."/>
            <person name="Westerberg I."/>
            <person name="Brannstrom I.O."/>
            <person name="Guillou S."/>
            <person name="Cros-Aarteil S."/>
            <person name="Calhoun S."/>
            <person name="Kuo A."/>
            <person name="Mondo S."/>
            <person name="Pangilinan J."/>
            <person name="Riley R."/>
            <person name="Labutti K."/>
            <person name="Andreopoulos B."/>
            <person name="Lipzen A."/>
            <person name="Chen C."/>
            <person name="Yanf M."/>
            <person name="Daum C."/>
            <person name="Ng V."/>
            <person name="Clum A."/>
            <person name="Steindorff A."/>
            <person name="Ohm R."/>
            <person name="Martin F."/>
            <person name="Silar P."/>
            <person name="Natvig D."/>
            <person name="Lalanne C."/>
            <person name="Gautier V."/>
            <person name="Ament-Velasquez S.L."/>
            <person name="Kruys A."/>
            <person name="Hutchinson M.I."/>
            <person name="Powell A.J."/>
            <person name="Barry K."/>
            <person name="Miller A.N."/>
            <person name="Grigoriev I.V."/>
            <person name="Debuchy R."/>
            <person name="Gladieux P."/>
            <person name="Thoren M.H."/>
            <person name="Johannesson H."/>
        </authorList>
    </citation>
    <scope>NUCLEOTIDE SEQUENCE</scope>
    <source>
        <strain evidence="1">CBS 168.71</strain>
    </source>
</reference>
<dbReference type="GeneID" id="87837695"/>
<comment type="caution">
    <text evidence="1">The sequence shown here is derived from an EMBL/GenBank/DDBJ whole genome shotgun (WGS) entry which is preliminary data.</text>
</comment>
<sequence>MAETIETRQLSVADLDGEHYQLLVRAIERILTTELAEFTYAQIIDGLPTGDVACDSTVAPYDGHPIDHAHEQLCPGMLDKAREFRDGFRPEVLTFDAQTLHGYRACAPGSRGFKTRLIELVAVAVHQIAALLYELDTSVHKDDGITDWTPPKSDTFYRKWYPDGPRPTLFHHAWYLDYAQYPRQVADMVGYWAEARILGGVVLFDRRDPKVSRDADPDAVYFHSDRYEVTYRIYQLLPEQRNALLDFLLGDEPPSGSPLPILGDQNNRVRVDPEEPIKTTGIYRDLWERKDISPDAGDRRERDVWDEREYPTIEDFRAARGRARERVRRIIRED</sequence>
<reference evidence="1" key="1">
    <citation type="journal article" date="2023" name="Mol. Phylogenet. Evol.">
        <title>Genome-scale phylogeny and comparative genomics of the fungal order Sordariales.</title>
        <authorList>
            <person name="Hensen N."/>
            <person name="Bonometti L."/>
            <person name="Westerberg I."/>
            <person name="Brannstrom I.O."/>
            <person name="Guillou S."/>
            <person name="Cros-Aarteil S."/>
            <person name="Calhoun S."/>
            <person name="Haridas S."/>
            <person name="Kuo A."/>
            <person name="Mondo S."/>
            <person name="Pangilinan J."/>
            <person name="Riley R."/>
            <person name="LaButti K."/>
            <person name="Andreopoulos B."/>
            <person name="Lipzen A."/>
            <person name="Chen C."/>
            <person name="Yan M."/>
            <person name="Daum C."/>
            <person name="Ng V."/>
            <person name="Clum A."/>
            <person name="Steindorff A."/>
            <person name="Ohm R.A."/>
            <person name="Martin F."/>
            <person name="Silar P."/>
            <person name="Natvig D.O."/>
            <person name="Lalanne C."/>
            <person name="Gautier V."/>
            <person name="Ament-Velasquez S.L."/>
            <person name="Kruys A."/>
            <person name="Hutchinson M.I."/>
            <person name="Powell A.J."/>
            <person name="Barry K."/>
            <person name="Miller A.N."/>
            <person name="Grigoriev I.V."/>
            <person name="Debuchy R."/>
            <person name="Gladieux P."/>
            <person name="Hiltunen Thoren M."/>
            <person name="Johannesson H."/>
        </authorList>
    </citation>
    <scope>NUCLEOTIDE SEQUENCE</scope>
    <source>
        <strain evidence="1">CBS 168.71</strain>
    </source>
</reference>
<dbReference type="EMBL" id="JAUEPN010000006">
    <property type="protein sequence ID" value="KAK3293434.1"/>
    <property type="molecule type" value="Genomic_DNA"/>
</dbReference>
<dbReference type="AlphaFoldDB" id="A0AAE0LQS3"/>
<dbReference type="RefSeq" id="XP_062656948.1">
    <property type="nucleotide sequence ID" value="XM_062800747.1"/>
</dbReference>
<organism evidence="1 2">
    <name type="scientific">Chaetomium fimeti</name>
    <dbReference type="NCBI Taxonomy" id="1854472"/>
    <lineage>
        <taxon>Eukaryota</taxon>
        <taxon>Fungi</taxon>
        <taxon>Dikarya</taxon>
        <taxon>Ascomycota</taxon>
        <taxon>Pezizomycotina</taxon>
        <taxon>Sordariomycetes</taxon>
        <taxon>Sordariomycetidae</taxon>
        <taxon>Sordariales</taxon>
        <taxon>Chaetomiaceae</taxon>
        <taxon>Chaetomium</taxon>
    </lineage>
</organism>
<gene>
    <name evidence="1" type="ORF">B0H64DRAFT_326608</name>
</gene>
<name>A0AAE0LQS3_9PEZI</name>
<evidence type="ECO:0000313" key="2">
    <source>
        <dbReference type="Proteomes" id="UP001278766"/>
    </source>
</evidence>
<keyword evidence="2" id="KW-1185">Reference proteome</keyword>
<accession>A0AAE0LQS3</accession>
<proteinExistence type="predicted"/>
<protein>
    <submittedName>
        <fullName evidence="1">Uncharacterized protein</fullName>
    </submittedName>
</protein>
<dbReference type="Proteomes" id="UP001278766">
    <property type="component" value="Unassembled WGS sequence"/>
</dbReference>